<feature type="transmembrane region" description="Helical" evidence="6">
    <location>
        <begin position="206"/>
        <end position="224"/>
    </location>
</feature>
<dbReference type="CDD" id="cd06581">
    <property type="entry name" value="TM_PBP1_LivM_like"/>
    <property type="match status" value="1"/>
</dbReference>
<protein>
    <submittedName>
        <fullName evidence="7">Branched-chain amino acid transport system permease protein LivM (TC 3.A.1.4.1)</fullName>
    </submittedName>
</protein>
<evidence type="ECO:0000256" key="1">
    <source>
        <dbReference type="ARBA" id="ARBA00004651"/>
    </source>
</evidence>
<accession>A0A2P9HCU8</accession>
<dbReference type="Pfam" id="PF02653">
    <property type="entry name" value="BPD_transp_2"/>
    <property type="match status" value="1"/>
</dbReference>
<dbReference type="EMBL" id="OOFM01000001">
    <property type="protein sequence ID" value="SPL61903.1"/>
    <property type="molecule type" value="Genomic_DNA"/>
</dbReference>
<keyword evidence="4 6" id="KW-1133">Transmembrane helix</keyword>
<dbReference type="InterPro" id="IPR043428">
    <property type="entry name" value="LivM-like"/>
</dbReference>
<evidence type="ECO:0000256" key="6">
    <source>
        <dbReference type="SAM" id="Phobius"/>
    </source>
</evidence>
<name>A0A2P9HCU8_9HYPH</name>
<dbReference type="GO" id="GO:0005886">
    <property type="term" value="C:plasma membrane"/>
    <property type="evidence" value="ECO:0007669"/>
    <property type="project" value="UniProtKB-SubCell"/>
</dbReference>
<dbReference type="AlphaFoldDB" id="A0A2P9HCU8"/>
<feature type="transmembrane region" description="Helical" evidence="6">
    <location>
        <begin position="111"/>
        <end position="135"/>
    </location>
</feature>
<dbReference type="GO" id="GO:0015658">
    <property type="term" value="F:branched-chain amino acid transmembrane transporter activity"/>
    <property type="evidence" value="ECO:0007669"/>
    <property type="project" value="InterPro"/>
</dbReference>
<dbReference type="PANTHER" id="PTHR30482">
    <property type="entry name" value="HIGH-AFFINITY BRANCHED-CHAIN AMINO ACID TRANSPORT SYSTEM PERMEASE"/>
    <property type="match status" value="1"/>
</dbReference>
<feature type="transmembrane region" description="Helical" evidence="6">
    <location>
        <begin position="155"/>
        <end position="176"/>
    </location>
</feature>
<feature type="transmembrane region" description="Helical" evidence="6">
    <location>
        <begin position="244"/>
        <end position="268"/>
    </location>
</feature>
<gene>
    <name evidence="7" type="ORF">OHAE_4695</name>
</gene>
<keyword evidence="2" id="KW-1003">Cell membrane</keyword>
<organism evidence="7 8">
    <name type="scientific">Ochrobactrum soli</name>
    <dbReference type="NCBI Taxonomy" id="2448455"/>
    <lineage>
        <taxon>Bacteria</taxon>
        <taxon>Pseudomonadati</taxon>
        <taxon>Pseudomonadota</taxon>
        <taxon>Alphaproteobacteria</taxon>
        <taxon>Hyphomicrobiales</taxon>
        <taxon>Brucellaceae</taxon>
        <taxon>Brucella/Ochrobactrum group</taxon>
        <taxon>Ochrobactrum</taxon>
    </lineage>
</organism>
<feature type="transmembrane region" description="Helical" evidence="6">
    <location>
        <begin position="85"/>
        <end position="104"/>
    </location>
</feature>
<feature type="transmembrane region" description="Helical" evidence="6">
    <location>
        <begin position="6"/>
        <end position="26"/>
    </location>
</feature>
<evidence type="ECO:0000313" key="8">
    <source>
        <dbReference type="Proteomes" id="UP000246073"/>
    </source>
</evidence>
<proteinExistence type="predicted"/>
<evidence type="ECO:0000256" key="5">
    <source>
        <dbReference type="ARBA" id="ARBA00023136"/>
    </source>
</evidence>
<sequence length="337" mass="35460">MNVKSHQGLLFALIGIGLAVAFPFLTNDRYLLRIGEMVLIYWIIVAGLNLLVGYVGLMSIGHVGLLSIGGYAFAILAGKLGLHPYAALIASGGVTALAAGLLCLPSLRLPGFYFALATIAFALIMVELALGFSGLTGGTVGLAVPAFPAPFKRTIGEYWLALSIATIVTAMTWNLARSMWGRAMISIRDSEVAAQSVAVSIFRTKLTVFLFSGFCAGVAGGLFARAQSHITPEAFNFDVSLMFFTAIIIGGRGSIIGPMVGTLLLAVIPDVFASMQRYTAFFYGGILLAVVLAIPQGLGVWAKDHLGNIVGKSASDDQRGAQEPNMPALTALLQEKA</sequence>
<dbReference type="Proteomes" id="UP000246073">
    <property type="component" value="Unassembled WGS sequence"/>
</dbReference>
<evidence type="ECO:0000256" key="3">
    <source>
        <dbReference type="ARBA" id="ARBA00022692"/>
    </source>
</evidence>
<dbReference type="PANTHER" id="PTHR30482:SF10">
    <property type="entry name" value="HIGH-AFFINITY BRANCHED-CHAIN AMINO ACID TRANSPORT PROTEIN BRAE"/>
    <property type="match status" value="1"/>
</dbReference>
<dbReference type="RefSeq" id="WP_109366077.1">
    <property type="nucleotide sequence ID" value="NZ_OOFM01000001.1"/>
</dbReference>
<evidence type="ECO:0000256" key="2">
    <source>
        <dbReference type="ARBA" id="ARBA00022475"/>
    </source>
</evidence>
<reference evidence="8" key="1">
    <citation type="submission" date="2017-12" db="EMBL/GenBank/DDBJ databases">
        <authorList>
            <person name="Diaz M."/>
        </authorList>
    </citation>
    <scope>NUCLEOTIDE SEQUENCE [LARGE SCALE GENOMIC DNA]</scope>
    <source>
        <strain evidence="8">FI11154</strain>
    </source>
</reference>
<dbReference type="InterPro" id="IPR001851">
    <property type="entry name" value="ABC_transp_permease"/>
</dbReference>
<evidence type="ECO:0000313" key="7">
    <source>
        <dbReference type="EMBL" id="SPL61903.1"/>
    </source>
</evidence>
<keyword evidence="3 6" id="KW-0812">Transmembrane</keyword>
<feature type="transmembrane region" description="Helical" evidence="6">
    <location>
        <begin position="280"/>
        <end position="302"/>
    </location>
</feature>
<keyword evidence="5 6" id="KW-0472">Membrane</keyword>
<evidence type="ECO:0000256" key="4">
    <source>
        <dbReference type="ARBA" id="ARBA00022989"/>
    </source>
</evidence>
<comment type="subcellular location">
    <subcellularLocation>
        <location evidence="1">Cell membrane</location>
        <topology evidence="1">Multi-pass membrane protein</topology>
    </subcellularLocation>
</comment>
<feature type="transmembrane region" description="Helical" evidence="6">
    <location>
        <begin position="38"/>
        <end position="65"/>
    </location>
</feature>